<organism evidence="3 4">
    <name type="scientific">Desulfobacula phenolica</name>
    <dbReference type="NCBI Taxonomy" id="90732"/>
    <lineage>
        <taxon>Bacteria</taxon>
        <taxon>Pseudomonadati</taxon>
        <taxon>Thermodesulfobacteriota</taxon>
        <taxon>Desulfobacteria</taxon>
        <taxon>Desulfobacterales</taxon>
        <taxon>Desulfobacteraceae</taxon>
        <taxon>Desulfobacula</taxon>
    </lineage>
</organism>
<proteinExistence type="predicted"/>
<reference evidence="4" key="1">
    <citation type="submission" date="2016-10" db="EMBL/GenBank/DDBJ databases">
        <authorList>
            <person name="Varghese N."/>
            <person name="Submissions S."/>
        </authorList>
    </citation>
    <scope>NUCLEOTIDE SEQUENCE [LARGE SCALE GENOMIC DNA]</scope>
    <source>
        <strain evidence="4">DSM 3384</strain>
    </source>
</reference>
<evidence type="ECO:0000259" key="2">
    <source>
        <dbReference type="Pfam" id="PF00174"/>
    </source>
</evidence>
<name>A0A1H2J311_9BACT</name>
<evidence type="ECO:0000313" key="3">
    <source>
        <dbReference type="EMBL" id="SDU50813.1"/>
    </source>
</evidence>
<accession>A0A1H2J311</accession>
<dbReference type="Gene3D" id="3.90.420.10">
    <property type="entry name" value="Oxidoreductase, molybdopterin-binding domain"/>
    <property type="match status" value="2"/>
</dbReference>
<dbReference type="AlphaFoldDB" id="A0A1H2J311"/>
<dbReference type="SUPFAM" id="SSF56524">
    <property type="entry name" value="Oxidoreductase molybdopterin-binding domain"/>
    <property type="match status" value="2"/>
</dbReference>
<dbReference type="EMBL" id="FNLL01000010">
    <property type="protein sequence ID" value="SDU50813.1"/>
    <property type="molecule type" value="Genomic_DNA"/>
</dbReference>
<evidence type="ECO:0000256" key="1">
    <source>
        <dbReference type="SAM" id="SignalP"/>
    </source>
</evidence>
<keyword evidence="4" id="KW-1185">Reference proteome</keyword>
<dbReference type="RefSeq" id="WP_175530384.1">
    <property type="nucleotide sequence ID" value="NZ_FNLL01000010.1"/>
</dbReference>
<dbReference type="Pfam" id="PF00174">
    <property type="entry name" value="Oxidored_molyb"/>
    <property type="match status" value="1"/>
</dbReference>
<dbReference type="InterPro" id="IPR036374">
    <property type="entry name" value="OxRdtase_Mopterin-bd_sf"/>
</dbReference>
<evidence type="ECO:0000313" key="4">
    <source>
        <dbReference type="Proteomes" id="UP000199608"/>
    </source>
</evidence>
<dbReference type="InterPro" id="IPR000572">
    <property type="entry name" value="OxRdtase_Mopterin-bd_dom"/>
</dbReference>
<protein>
    <submittedName>
        <fullName evidence="3">Oxidoreductase molybdopterin binding domain-containing protein</fullName>
    </submittedName>
</protein>
<feature type="signal peptide" evidence="1">
    <location>
        <begin position="1"/>
        <end position="28"/>
    </location>
</feature>
<dbReference type="Proteomes" id="UP000199608">
    <property type="component" value="Unassembled WGS sequence"/>
</dbReference>
<feature type="chain" id="PRO_5011638807" evidence="1">
    <location>
        <begin position="29"/>
        <end position="335"/>
    </location>
</feature>
<feature type="domain" description="Oxidoreductase molybdopterin-binding" evidence="2">
    <location>
        <begin position="30"/>
        <end position="176"/>
    </location>
</feature>
<gene>
    <name evidence="3" type="ORF">SAMN04487931_110133</name>
</gene>
<keyword evidence="1" id="KW-0732">Signal</keyword>
<sequence>MKSIMIKCQLVILAAAVCLFFFQTNSYASQKRIKIHGAVEEPLNLTLKEIQAMSEFHINAVSILKEKQNKADKEKLIEVADYGGVLLRDILEKAGMKYKRKWEPAVFIRVKGIKDEEVIFSFGEIFYSSIGRSTLLTYRKDGKLIGSSNGCPGLIVSNDIRNGRRIKAVTEIIVERVDIKMKVYEERKKNILQPSTSYLELIDKKSGNTQKVTFEDLTGLPELQIHDKVQIGDCEGFHGVYSYEGVTLRSFLEKQQFVSQPYFYDRYVAVHSENGFCATFSIGELFNSKLGNNIVMAYKKDGKMLAPDEGFLMMVAGEDNTGGRSVKRISNIIIF</sequence>